<evidence type="ECO:0000313" key="3">
    <source>
        <dbReference type="Proteomes" id="UP001215598"/>
    </source>
</evidence>
<protein>
    <submittedName>
        <fullName evidence="2">Uncharacterized protein</fullName>
    </submittedName>
</protein>
<reference evidence="2" key="1">
    <citation type="submission" date="2023-03" db="EMBL/GenBank/DDBJ databases">
        <title>Massive genome expansion in bonnet fungi (Mycena s.s.) driven by repeated elements and novel gene families across ecological guilds.</title>
        <authorList>
            <consortium name="Lawrence Berkeley National Laboratory"/>
            <person name="Harder C.B."/>
            <person name="Miyauchi S."/>
            <person name="Viragh M."/>
            <person name="Kuo A."/>
            <person name="Thoen E."/>
            <person name="Andreopoulos B."/>
            <person name="Lu D."/>
            <person name="Skrede I."/>
            <person name="Drula E."/>
            <person name="Henrissat B."/>
            <person name="Morin E."/>
            <person name="Kohler A."/>
            <person name="Barry K."/>
            <person name="LaButti K."/>
            <person name="Morin E."/>
            <person name="Salamov A."/>
            <person name="Lipzen A."/>
            <person name="Mereny Z."/>
            <person name="Hegedus B."/>
            <person name="Baldrian P."/>
            <person name="Stursova M."/>
            <person name="Weitz H."/>
            <person name="Taylor A."/>
            <person name="Grigoriev I.V."/>
            <person name="Nagy L.G."/>
            <person name="Martin F."/>
            <person name="Kauserud H."/>
        </authorList>
    </citation>
    <scope>NUCLEOTIDE SEQUENCE</scope>
    <source>
        <strain evidence="2">CBHHK182m</strain>
    </source>
</reference>
<keyword evidence="3" id="KW-1185">Reference proteome</keyword>
<proteinExistence type="predicted"/>
<accession>A0AAD7H703</accession>
<feature type="non-terminal residue" evidence="2">
    <location>
        <position position="1"/>
    </location>
</feature>
<dbReference type="EMBL" id="JARKIB010000342">
    <property type="protein sequence ID" value="KAJ7713503.1"/>
    <property type="molecule type" value="Genomic_DNA"/>
</dbReference>
<feature type="region of interest" description="Disordered" evidence="1">
    <location>
        <begin position="170"/>
        <end position="208"/>
    </location>
</feature>
<sequence>RTGVLAFLTIGRSDVNDTIRPLVVGAPEAMEYFPRVLHTTNEQFALRFDNWGCNKDAVGVDVSYSRLRRECTMMITNGLGKCLLSTIFHPLSLTCLHCIIERKVNKRVEMRYKDYDRFILDHGFELQGWPESVEFMCPSDLGTVERLRPLYDALISGSCRWERLTPEKRKEIEAALPSKPKKTSGKKSGKAASSKRKRDDNNDDNEVD</sequence>
<gene>
    <name evidence="2" type="ORF">B0H16DRAFT_1235550</name>
</gene>
<name>A0AAD7H703_9AGAR</name>
<comment type="caution">
    <text evidence="2">The sequence shown here is derived from an EMBL/GenBank/DDBJ whole genome shotgun (WGS) entry which is preliminary data.</text>
</comment>
<evidence type="ECO:0000256" key="1">
    <source>
        <dbReference type="SAM" id="MobiDB-lite"/>
    </source>
</evidence>
<evidence type="ECO:0000313" key="2">
    <source>
        <dbReference type="EMBL" id="KAJ7713503.1"/>
    </source>
</evidence>
<feature type="non-terminal residue" evidence="2">
    <location>
        <position position="208"/>
    </location>
</feature>
<organism evidence="2 3">
    <name type="scientific">Mycena metata</name>
    <dbReference type="NCBI Taxonomy" id="1033252"/>
    <lineage>
        <taxon>Eukaryota</taxon>
        <taxon>Fungi</taxon>
        <taxon>Dikarya</taxon>
        <taxon>Basidiomycota</taxon>
        <taxon>Agaricomycotina</taxon>
        <taxon>Agaricomycetes</taxon>
        <taxon>Agaricomycetidae</taxon>
        <taxon>Agaricales</taxon>
        <taxon>Marasmiineae</taxon>
        <taxon>Mycenaceae</taxon>
        <taxon>Mycena</taxon>
    </lineage>
</organism>
<feature type="compositionally biased region" description="Basic residues" evidence="1">
    <location>
        <begin position="179"/>
        <end position="196"/>
    </location>
</feature>
<dbReference type="Proteomes" id="UP001215598">
    <property type="component" value="Unassembled WGS sequence"/>
</dbReference>
<dbReference type="AlphaFoldDB" id="A0AAD7H703"/>